<proteinExistence type="predicted"/>
<dbReference type="EMBL" id="JAEUAO010000006">
    <property type="protein sequence ID" value="MBW9065843.1"/>
    <property type="molecule type" value="Genomic_DNA"/>
</dbReference>
<dbReference type="InterPro" id="IPR008620">
    <property type="entry name" value="FixH"/>
</dbReference>
<evidence type="ECO:0000313" key="3">
    <source>
        <dbReference type="Proteomes" id="UP000757604"/>
    </source>
</evidence>
<dbReference type="RefSeq" id="WP_220373779.1">
    <property type="nucleotide sequence ID" value="NZ_JAEUAO010000006.1"/>
</dbReference>
<gene>
    <name evidence="2" type="ORF">JNB71_21280</name>
</gene>
<name>A0ABS7HF75_9HYPH</name>
<keyword evidence="3" id="KW-1185">Reference proteome</keyword>
<keyword evidence="1" id="KW-0812">Transmembrane</keyword>
<evidence type="ECO:0000256" key="1">
    <source>
        <dbReference type="SAM" id="Phobius"/>
    </source>
</evidence>
<dbReference type="InterPro" id="IPR018037">
    <property type="entry name" value="FixH_proteobacterial"/>
</dbReference>
<feature type="transmembrane region" description="Helical" evidence="1">
    <location>
        <begin position="16"/>
        <end position="38"/>
    </location>
</feature>
<dbReference type="PIRSF" id="PIRSF011386">
    <property type="entry name" value="FixH"/>
    <property type="match status" value="1"/>
</dbReference>
<keyword evidence="1" id="KW-1133">Transmembrane helix</keyword>
<organism evidence="2 3">
    <name type="scientific">Rhizobium herbae</name>
    <dbReference type="NCBI Taxonomy" id="508661"/>
    <lineage>
        <taxon>Bacteria</taxon>
        <taxon>Pseudomonadati</taxon>
        <taxon>Pseudomonadota</taxon>
        <taxon>Alphaproteobacteria</taxon>
        <taxon>Hyphomicrobiales</taxon>
        <taxon>Rhizobiaceae</taxon>
        <taxon>Rhizobium/Agrobacterium group</taxon>
        <taxon>Rhizobium</taxon>
    </lineage>
</organism>
<reference evidence="2 3" key="1">
    <citation type="journal article" date="2021" name="MBio">
        <title>Poor Competitiveness of Bradyrhizobium in Pigeon Pea Root Colonization in Indian Soils.</title>
        <authorList>
            <person name="Chalasani D."/>
            <person name="Basu A."/>
            <person name="Pullabhotla S.V.S.R.N."/>
            <person name="Jorrin B."/>
            <person name="Neal A.L."/>
            <person name="Poole P.S."/>
            <person name="Podile A.R."/>
            <person name="Tkacz A."/>
        </authorList>
    </citation>
    <scope>NUCLEOTIDE SEQUENCE [LARGE SCALE GENOMIC DNA]</scope>
    <source>
        <strain evidence="2 3">HU44</strain>
    </source>
</reference>
<dbReference type="Pfam" id="PF05751">
    <property type="entry name" value="FixH"/>
    <property type="match status" value="1"/>
</dbReference>
<evidence type="ECO:0000313" key="2">
    <source>
        <dbReference type="EMBL" id="MBW9065843.1"/>
    </source>
</evidence>
<keyword evidence="1" id="KW-0472">Membrane</keyword>
<comment type="caution">
    <text evidence="2">The sequence shown here is derived from an EMBL/GenBank/DDBJ whole genome shotgun (WGS) entry which is preliminary data.</text>
</comment>
<protein>
    <submittedName>
        <fullName evidence="2">FixH family protein</fullName>
    </submittedName>
</protein>
<accession>A0ABS7HF75</accession>
<sequence>MKITNDVPRTFTGMHMLVIMIAFFAIIIAVNVAMASLARSSWSGLVVKNSYVAGQDFNRRLKESREQLALGYKGTLTTSQDEITYALVDAQGKAMRIASVRASFSHPVYEAADWSIDLVSRDGKTFSGRHGLRDGVWIVTTESDIGLARPYAEVRRVTISGGVIQ</sequence>
<dbReference type="Proteomes" id="UP000757604">
    <property type="component" value="Unassembled WGS sequence"/>
</dbReference>